<dbReference type="InterPro" id="IPR003609">
    <property type="entry name" value="Pan_app"/>
</dbReference>
<dbReference type="SUPFAM" id="SSF51110">
    <property type="entry name" value="alpha-D-mannose-specific plant lectins"/>
    <property type="match status" value="1"/>
</dbReference>
<dbReference type="Pfam" id="PF01453">
    <property type="entry name" value="B_lectin"/>
    <property type="match status" value="1"/>
</dbReference>
<dbReference type="CDD" id="cd00028">
    <property type="entry name" value="B_lectin"/>
    <property type="match status" value="1"/>
</dbReference>
<feature type="domain" description="Bulb-type lectin" evidence="4">
    <location>
        <begin position="30"/>
        <end position="150"/>
    </location>
</feature>
<feature type="signal peptide" evidence="3">
    <location>
        <begin position="1"/>
        <end position="27"/>
    </location>
</feature>
<evidence type="ECO:0000259" key="4">
    <source>
        <dbReference type="PROSITE" id="PS50927"/>
    </source>
</evidence>
<dbReference type="InterPro" id="IPR036426">
    <property type="entry name" value="Bulb-type_lectin_dom_sf"/>
</dbReference>
<keyword evidence="1 3" id="KW-0732">Signal</keyword>
<evidence type="ECO:0000256" key="3">
    <source>
        <dbReference type="SAM" id="SignalP"/>
    </source>
</evidence>
<dbReference type="Pfam" id="PF08276">
    <property type="entry name" value="PAN_2"/>
    <property type="match status" value="1"/>
</dbReference>
<accession>A0A7J7GHD2</accession>
<evidence type="ECO:0000256" key="1">
    <source>
        <dbReference type="ARBA" id="ARBA00022729"/>
    </source>
</evidence>
<evidence type="ECO:0000313" key="6">
    <source>
        <dbReference type="Proteomes" id="UP000593564"/>
    </source>
</evidence>
<evidence type="ECO:0000313" key="5">
    <source>
        <dbReference type="EMBL" id="KAF5938828.1"/>
    </source>
</evidence>
<gene>
    <name evidence="5" type="ORF">HYC85_023087</name>
</gene>
<dbReference type="Gene3D" id="2.90.10.10">
    <property type="entry name" value="Bulb-type lectin domain"/>
    <property type="match status" value="1"/>
</dbReference>
<sequence>MTVKETFMIMIIFFLIIILCFLDSLDASWVNTLNQGDKLNSSAYLVSAGKIFTLGFFIPSTFSNDSCLGIWYSNDSYRKVWVGNRNTPIADNSGVLTIDSVGKLIITHNGGDPIELYGGLTGTNVAATLFDSGNFIVTVANNNGSKKTVLWESFDYPTDTLLPGMKLGVNHRTGQKWSITSWVGQDVPASGAFTLEWDPTKRRLIITQRGVIHWSSGILGDKNFEFITIDPSNLNYVFTNVSTMDEEYLDRKVISGWLLDYHGWIYDGDRPMIAQVDLCYGYNKDKGCELWKQPQCRNGYQKFDERSGHFNDSDKASFYDGNTSIGLSDCREKCWNVRDCIGFMADIRGTRCLFWTKDLEFIQDYAGSSARHYVLSSDQPPPHNSKLMHLLVCGLFNSPLCPLKSNYHVGIRFHLSPSPLYKERELTLLAQKYNSGIPQFWCLVPYTVDYTKQLGISLRFQRHQAHHQKSHHALSRAASLLGASLLPLPLSHTLPRAFHPALSCAAPATVHPRAPFVYREPRVRRSAIVHPRAPFC</sequence>
<dbReference type="InterPro" id="IPR001480">
    <property type="entry name" value="Bulb-type_lectin_dom"/>
</dbReference>
<feature type="chain" id="PRO_5029603874" description="Bulb-type lectin domain-containing protein" evidence="3">
    <location>
        <begin position="28"/>
        <end position="536"/>
    </location>
</feature>
<name>A0A7J7GHD2_CAMSI</name>
<dbReference type="PANTHER" id="PTHR32444:SF128">
    <property type="entry name" value="CURCULIN-LIKE (MANNOSE-BINDING) LECTIN FAMILY PROTEIN"/>
    <property type="match status" value="1"/>
</dbReference>
<protein>
    <recommendedName>
        <fullName evidence="4">Bulb-type lectin domain-containing protein</fullName>
    </recommendedName>
</protein>
<dbReference type="PANTHER" id="PTHR32444">
    <property type="entry name" value="BULB-TYPE LECTIN DOMAIN-CONTAINING PROTEIN"/>
    <property type="match status" value="1"/>
</dbReference>
<organism evidence="5 6">
    <name type="scientific">Camellia sinensis</name>
    <name type="common">Tea plant</name>
    <name type="synonym">Thea sinensis</name>
    <dbReference type="NCBI Taxonomy" id="4442"/>
    <lineage>
        <taxon>Eukaryota</taxon>
        <taxon>Viridiplantae</taxon>
        <taxon>Streptophyta</taxon>
        <taxon>Embryophyta</taxon>
        <taxon>Tracheophyta</taxon>
        <taxon>Spermatophyta</taxon>
        <taxon>Magnoliopsida</taxon>
        <taxon>eudicotyledons</taxon>
        <taxon>Gunneridae</taxon>
        <taxon>Pentapetalae</taxon>
        <taxon>asterids</taxon>
        <taxon>Ericales</taxon>
        <taxon>Theaceae</taxon>
        <taxon>Camellia</taxon>
    </lineage>
</organism>
<keyword evidence="6" id="KW-1185">Reference proteome</keyword>
<dbReference type="EMBL" id="JACBKZ010000011">
    <property type="protein sequence ID" value="KAF5938828.1"/>
    <property type="molecule type" value="Genomic_DNA"/>
</dbReference>
<dbReference type="Proteomes" id="UP000593564">
    <property type="component" value="Unassembled WGS sequence"/>
</dbReference>
<reference evidence="5 6" key="2">
    <citation type="submission" date="2020-07" db="EMBL/GenBank/DDBJ databases">
        <title>Genome assembly of wild tea tree DASZ reveals pedigree and selection history of tea varieties.</title>
        <authorList>
            <person name="Zhang W."/>
        </authorList>
    </citation>
    <scope>NUCLEOTIDE SEQUENCE [LARGE SCALE GENOMIC DNA]</scope>
    <source>
        <strain evidence="6">cv. G240</strain>
        <tissue evidence="5">Leaf</tissue>
    </source>
</reference>
<dbReference type="AlphaFoldDB" id="A0A7J7GHD2"/>
<dbReference type="PROSITE" id="PS50927">
    <property type="entry name" value="BULB_LECTIN"/>
    <property type="match status" value="1"/>
</dbReference>
<evidence type="ECO:0000256" key="2">
    <source>
        <dbReference type="ARBA" id="ARBA00023180"/>
    </source>
</evidence>
<keyword evidence="2" id="KW-0325">Glycoprotein</keyword>
<reference evidence="6" key="1">
    <citation type="journal article" date="2020" name="Nat. Commun.">
        <title>Genome assembly of wild tea tree DASZ reveals pedigree and selection history of tea varieties.</title>
        <authorList>
            <person name="Zhang W."/>
            <person name="Zhang Y."/>
            <person name="Qiu H."/>
            <person name="Guo Y."/>
            <person name="Wan H."/>
            <person name="Zhang X."/>
            <person name="Scossa F."/>
            <person name="Alseekh S."/>
            <person name="Zhang Q."/>
            <person name="Wang P."/>
            <person name="Xu L."/>
            <person name="Schmidt M.H."/>
            <person name="Jia X."/>
            <person name="Li D."/>
            <person name="Zhu A."/>
            <person name="Guo F."/>
            <person name="Chen W."/>
            <person name="Ni D."/>
            <person name="Usadel B."/>
            <person name="Fernie A.R."/>
            <person name="Wen W."/>
        </authorList>
    </citation>
    <scope>NUCLEOTIDE SEQUENCE [LARGE SCALE GENOMIC DNA]</scope>
    <source>
        <strain evidence="6">cv. G240</strain>
    </source>
</reference>
<dbReference type="SMART" id="SM00108">
    <property type="entry name" value="B_lectin"/>
    <property type="match status" value="1"/>
</dbReference>
<proteinExistence type="predicted"/>
<comment type="caution">
    <text evidence="5">The sequence shown here is derived from an EMBL/GenBank/DDBJ whole genome shotgun (WGS) entry which is preliminary data.</text>
</comment>